<sequence length="660" mass="76153">LLFLCCRKLEDLSVDEFLLSGFDSAGEADSEDDTPTRNGQKSKKKKGKASQHKDSLSRLKSKDPEFYKFLQKNDQTLLNFDDTDSSEDEEERKYHTLPKQLEEASSDDDEEQGESTKKSKKTAEAIKVTEKMVDEWQADEPTPRLFREITQAFKAAVATTKGEGGDPCRYKVADSSDTFHLMYLYLQQQINGTLTLLLCSQLLSCLTEATVISAVLRHANQLVPYYLCNPKQCRHLLKQLIKQWSTGEETSRVLAFLALNKICRQKQDTNLNPILKQMYISYVQNCKFTSPTVLPMINFMQRTLTEMYSLDTQASYQHGFIYIRQLAIHLRNAMTMKKKETYQSVYNWQFVHCLYLWCRVLSTLHPSDVLQPLIYPLCQVIVGTIKLVPTSRYYPLRIHCVRALTLLSGSTHTFVPVLPFLLEIIHQVDFNKKPGRMSVKPIKFDVILKLSNTNMQEKAYRDGLIEQVYDLILEYFHSQACSIGFPELALPTIIQLKAFLKECKVANYCKQIRQLLEKVQENSGHITARRQRAAFGVADAAAVAKWEKQTEEEGTPLTRYFSQWKKLREKEIQLEISGKERMEDLDLPEIKRRKIQEKKAVDKKEFKDLFESDSDSDDDGGLKVKGNPIYIHSWRDDLDLSSKKHSFWFPVATLSHYISC</sequence>
<proteinExistence type="inferred from homology"/>
<dbReference type="InterPro" id="IPR005343">
    <property type="entry name" value="Noc2"/>
</dbReference>
<dbReference type="GO" id="GO:0030690">
    <property type="term" value="C:Noc1p-Noc2p complex"/>
    <property type="evidence" value="ECO:0007669"/>
    <property type="project" value="TreeGrafter"/>
</dbReference>
<dbReference type="PANTHER" id="PTHR12687:SF4">
    <property type="entry name" value="NUCLEOLAR COMPLEX PROTEIN 2 HOMOLOG"/>
    <property type="match status" value="1"/>
</dbReference>
<dbReference type="AlphaFoldDB" id="A0A8C7HSG7"/>
<keyword evidence="6" id="KW-1185">Reference proteome</keyword>
<keyword evidence="3" id="KW-0539">Nucleus</keyword>
<dbReference type="Proteomes" id="UP000694557">
    <property type="component" value="Unassembled WGS sequence"/>
</dbReference>
<protein>
    <submittedName>
        <fullName evidence="5">NOC2-like nucleolar associated transcriptional repressor</fullName>
    </submittedName>
</protein>
<comment type="similarity">
    <text evidence="2">Belongs to the NOC2 family.</text>
</comment>
<evidence type="ECO:0000313" key="6">
    <source>
        <dbReference type="Proteomes" id="UP000694557"/>
    </source>
</evidence>
<evidence type="ECO:0000256" key="3">
    <source>
        <dbReference type="ARBA" id="ARBA00023242"/>
    </source>
</evidence>
<feature type="region of interest" description="Disordered" evidence="4">
    <location>
        <begin position="23"/>
        <end position="62"/>
    </location>
</feature>
<dbReference type="PANTHER" id="PTHR12687">
    <property type="entry name" value="NUCLEOLAR COMPLEX 2 AND RAD4-RELATED"/>
    <property type="match status" value="1"/>
</dbReference>
<dbReference type="GO" id="GO:0030691">
    <property type="term" value="C:Noc2p-Noc3p complex"/>
    <property type="evidence" value="ECO:0007669"/>
    <property type="project" value="TreeGrafter"/>
</dbReference>
<reference evidence="5" key="1">
    <citation type="submission" date="2025-08" db="UniProtKB">
        <authorList>
            <consortium name="Ensembl"/>
        </authorList>
    </citation>
    <scope>IDENTIFICATION</scope>
</reference>
<evidence type="ECO:0000313" key="5">
    <source>
        <dbReference type="Ensembl" id="ENSOKIP00005061915.1"/>
    </source>
</evidence>
<gene>
    <name evidence="5" type="primary">NOC2L</name>
    <name evidence="5" type="synonym">noc2l</name>
</gene>
<feature type="compositionally biased region" description="Basic residues" evidence="4">
    <location>
        <begin position="40"/>
        <end position="50"/>
    </location>
</feature>
<dbReference type="GO" id="GO:0005654">
    <property type="term" value="C:nucleoplasm"/>
    <property type="evidence" value="ECO:0007669"/>
    <property type="project" value="TreeGrafter"/>
</dbReference>
<feature type="compositionally biased region" description="Acidic residues" evidence="4">
    <location>
        <begin position="104"/>
        <end position="113"/>
    </location>
</feature>
<dbReference type="InterPro" id="IPR016024">
    <property type="entry name" value="ARM-type_fold"/>
</dbReference>
<dbReference type="SUPFAM" id="SSF48371">
    <property type="entry name" value="ARM repeat"/>
    <property type="match status" value="1"/>
</dbReference>
<evidence type="ECO:0000256" key="1">
    <source>
        <dbReference type="ARBA" id="ARBA00004123"/>
    </source>
</evidence>
<evidence type="ECO:0000256" key="4">
    <source>
        <dbReference type="SAM" id="MobiDB-lite"/>
    </source>
</evidence>
<accession>A0A8C7HSG7</accession>
<feature type="compositionally biased region" description="Basic and acidic residues" evidence="4">
    <location>
        <begin position="51"/>
        <end position="62"/>
    </location>
</feature>
<dbReference type="GO" id="GO:0003714">
    <property type="term" value="F:transcription corepressor activity"/>
    <property type="evidence" value="ECO:0007669"/>
    <property type="project" value="TreeGrafter"/>
</dbReference>
<dbReference type="Ensembl" id="ENSOKIT00005065801.1">
    <property type="protein sequence ID" value="ENSOKIP00005061915.1"/>
    <property type="gene ID" value="ENSOKIG00005026207.1"/>
</dbReference>
<dbReference type="GO" id="GO:0042273">
    <property type="term" value="P:ribosomal large subunit biogenesis"/>
    <property type="evidence" value="ECO:0007669"/>
    <property type="project" value="TreeGrafter"/>
</dbReference>
<reference evidence="5" key="2">
    <citation type="submission" date="2025-09" db="UniProtKB">
        <authorList>
            <consortium name="Ensembl"/>
        </authorList>
    </citation>
    <scope>IDENTIFICATION</scope>
</reference>
<dbReference type="GO" id="GO:0000122">
    <property type="term" value="P:negative regulation of transcription by RNA polymerase II"/>
    <property type="evidence" value="ECO:0007669"/>
    <property type="project" value="TreeGrafter"/>
</dbReference>
<dbReference type="GO" id="GO:0005730">
    <property type="term" value="C:nucleolus"/>
    <property type="evidence" value="ECO:0007669"/>
    <property type="project" value="TreeGrafter"/>
</dbReference>
<organism evidence="5 6">
    <name type="scientific">Oncorhynchus kisutch</name>
    <name type="common">Coho salmon</name>
    <name type="synonym">Salmo kisutch</name>
    <dbReference type="NCBI Taxonomy" id="8019"/>
    <lineage>
        <taxon>Eukaryota</taxon>
        <taxon>Metazoa</taxon>
        <taxon>Chordata</taxon>
        <taxon>Craniata</taxon>
        <taxon>Vertebrata</taxon>
        <taxon>Euteleostomi</taxon>
        <taxon>Actinopterygii</taxon>
        <taxon>Neopterygii</taxon>
        <taxon>Teleostei</taxon>
        <taxon>Protacanthopterygii</taxon>
        <taxon>Salmoniformes</taxon>
        <taxon>Salmonidae</taxon>
        <taxon>Salmoninae</taxon>
        <taxon>Oncorhynchus</taxon>
    </lineage>
</organism>
<dbReference type="GO" id="GO:0042393">
    <property type="term" value="F:histone binding"/>
    <property type="evidence" value="ECO:0007669"/>
    <property type="project" value="TreeGrafter"/>
</dbReference>
<name>A0A8C7HSG7_ONCKI</name>
<feature type="region of interest" description="Disordered" evidence="4">
    <location>
        <begin position="78"/>
        <end position="123"/>
    </location>
</feature>
<comment type="subcellular location">
    <subcellularLocation>
        <location evidence="1">Nucleus</location>
    </subcellularLocation>
</comment>
<dbReference type="Pfam" id="PF03715">
    <property type="entry name" value="Noc2"/>
    <property type="match status" value="1"/>
</dbReference>
<evidence type="ECO:0000256" key="2">
    <source>
        <dbReference type="ARBA" id="ARBA00005907"/>
    </source>
</evidence>
<feature type="compositionally biased region" description="Acidic residues" evidence="4">
    <location>
        <begin position="81"/>
        <end position="90"/>
    </location>
</feature>
<dbReference type="GeneTree" id="ENSGT00390000010057"/>
<feature type="compositionally biased region" description="Basic and acidic residues" evidence="4">
    <location>
        <begin position="114"/>
        <end position="123"/>
    </location>
</feature>